<dbReference type="InterPro" id="IPR027417">
    <property type="entry name" value="P-loop_NTPase"/>
</dbReference>
<dbReference type="PANTHER" id="PTHR11669:SF8">
    <property type="entry name" value="DNA POLYMERASE III SUBUNIT DELTA"/>
    <property type="match status" value="1"/>
</dbReference>
<dbReference type="GO" id="GO:0006261">
    <property type="term" value="P:DNA-templated DNA replication"/>
    <property type="evidence" value="ECO:0007669"/>
    <property type="project" value="TreeGrafter"/>
</dbReference>
<accession>A0A644Y9V4</accession>
<dbReference type="InterPro" id="IPR050238">
    <property type="entry name" value="DNA_Rep/Repair_Clamp_Loader"/>
</dbReference>
<dbReference type="CDD" id="cd00009">
    <property type="entry name" value="AAA"/>
    <property type="match status" value="1"/>
</dbReference>
<sequence length="329" mass="38196">MWKNRIVGQEYAVELFEHVFQNDKLAQSYLFYGPEGVGKRTFATSLAKAIFCKNGYGVGCGSCPACLKVEHQAHADFLMIQPLEGKQSISIDQVRQLPSILYRKPQEGQKRIVVIDSLDDMEVIAQNALLKLLEEPPQDNVLILLARQIQQILPTIQSRCQPVRFRPLTTKEVATVLSRQFPEKKYPEAAFVLARGSVSEALNIADNQQLMTLYLEAIEWFFQEEDWKDRDRTEWISQQEKANWSRDEFILFWEIWQGLYRDRLIIAAGGQGGLLQHQNLEDRYRTMKMLSASEMIRRLYEIDQGLLRLKKRGNGPMVTEAILMKWRRE</sequence>
<dbReference type="AlphaFoldDB" id="A0A644Y9V4"/>
<dbReference type="Gene3D" id="3.40.50.300">
    <property type="entry name" value="P-loop containing nucleotide triphosphate hydrolases"/>
    <property type="match status" value="1"/>
</dbReference>
<comment type="caution">
    <text evidence="1">The sequence shown here is derived from an EMBL/GenBank/DDBJ whole genome shotgun (WGS) entry which is preliminary data.</text>
</comment>
<dbReference type="PANTHER" id="PTHR11669">
    <property type="entry name" value="REPLICATION FACTOR C / DNA POLYMERASE III GAMMA-TAU SUBUNIT"/>
    <property type="match status" value="1"/>
</dbReference>
<protein>
    <recommendedName>
        <fullName evidence="2">DNA-directed DNA polymerase</fullName>
    </recommendedName>
</protein>
<evidence type="ECO:0000313" key="1">
    <source>
        <dbReference type="EMBL" id="MPM23353.1"/>
    </source>
</evidence>
<evidence type="ECO:0008006" key="2">
    <source>
        <dbReference type="Google" id="ProtNLM"/>
    </source>
</evidence>
<dbReference type="Pfam" id="PF13177">
    <property type="entry name" value="DNA_pol3_delta2"/>
    <property type="match status" value="1"/>
</dbReference>
<dbReference type="GO" id="GO:0008408">
    <property type="term" value="F:3'-5' exonuclease activity"/>
    <property type="evidence" value="ECO:0007669"/>
    <property type="project" value="InterPro"/>
</dbReference>
<dbReference type="NCBIfam" id="TIGR00678">
    <property type="entry name" value="holB"/>
    <property type="match status" value="1"/>
</dbReference>
<name>A0A644Y9V4_9ZZZZ</name>
<gene>
    <name evidence="1" type="ORF">SDC9_69824</name>
</gene>
<dbReference type="EMBL" id="VSSQ01004010">
    <property type="protein sequence ID" value="MPM23353.1"/>
    <property type="molecule type" value="Genomic_DNA"/>
</dbReference>
<organism evidence="1">
    <name type="scientific">bioreactor metagenome</name>
    <dbReference type="NCBI Taxonomy" id="1076179"/>
    <lineage>
        <taxon>unclassified sequences</taxon>
        <taxon>metagenomes</taxon>
        <taxon>ecological metagenomes</taxon>
    </lineage>
</organism>
<dbReference type="GO" id="GO:0003887">
    <property type="term" value="F:DNA-directed DNA polymerase activity"/>
    <property type="evidence" value="ECO:0007669"/>
    <property type="project" value="InterPro"/>
</dbReference>
<proteinExistence type="predicted"/>
<dbReference type="SUPFAM" id="SSF52540">
    <property type="entry name" value="P-loop containing nucleoside triphosphate hydrolases"/>
    <property type="match status" value="1"/>
</dbReference>
<reference evidence="1" key="1">
    <citation type="submission" date="2019-08" db="EMBL/GenBank/DDBJ databases">
        <authorList>
            <person name="Kucharzyk K."/>
            <person name="Murdoch R.W."/>
            <person name="Higgins S."/>
            <person name="Loffler F."/>
        </authorList>
    </citation>
    <scope>NUCLEOTIDE SEQUENCE</scope>
</reference>
<dbReference type="InterPro" id="IPR004622">
    <property type="entry name" value="DNA_pol_HolB"/>
</dbReference>